<feature type="signal peptide" evidence="1">
    <location>
        <begin position="1"/>
        <end position="17"/>
    </location>
</feature>
<sequence length="347" mass="36138">MFSLPLALAALAVSARAQITGTFPATPLASKTGFTYPSGIPEKVDTDTGLIRGTQFGYNICNSTTENQNSNCQTAFFNGLDDFCLWAPAAPNSTVADLEGEMVAWCTKPGRGTRLIPAGALQGVQYIKTPDYAQVVGFIDQTQINLQADDFGGEMDPHGADLRGNPMGGILFTSIFSTDGNMQQAPEWNNFMGGKGFCFKVCNPNNPDSTKYCQNIYDRIGCVYNVPNTAQNGTFEACQGDNMDPPPPESLGPITSIPYSARIPPSSNCVPTSSAAIFTALPSPTNAPSASAPVTTVVSTGSDGSMVTLTQTGSAAAASNTNTSGAETLTISGVSILGAVIASLFFA</sequence>
<dbReference type="EMBL" id="JAACJO010000043">
    <property type="protein sequence ID" value="KAF5345597.1"/>
    <property type="molecule type" value="Genomic_DNA"/>
</dbReference>
<feature type="chain" id="PRO_5034487177" description="Macrofage activating glycoprotein" evidence="1">
    <location>
        <begin position="18"/>
        <end position="347"/>
    </location>
</feature>
<evidence type="ECO:0000313" key="3">
    <source>
        <dbReference type="Proteomes" id="UP000559027"/>
    </source>
</evidence>
<keyword evidence="1" id="KW-0732">Signal</keyword>
<evidence type="ECO:0000256" key="1">
    <source>
        <dbReference type="SAM" id="SignalP"/>
    </source>
</evidence>
<evidence type="ECO:0008006" key="4">
    <source>
        <dbReference type="Google" id="ProtNLM"/>
    </source>
</evidence>
<dbReference type="Proteomes" id="UP000559027">
    <property type="component" value="Unassembled WGS sequence"/>
</dbReference>
<organism evidence="2 3">
    <name type="scientific">Leucocoprinus leucothites</name>
    <dbReference type="NCBI Taxonomy" id="201217"/>
    <lineage>
        <taxon>Eukaryota</taxon>
        <taxon>Fungi</taxon>
        <taxon>Dikarya</taxon>
        <taxon>Basidiomycota</taxon>
        <taxon>Agaricomycotina</taxon>
        <taxon>Agaricomycetes</taxon>
        <taxon>Agaricomycetidae</taxon>
        <taxon>Agaricales</taxon>
        <taxon>Agaricineae</taxon>
        <taxon>Agaricaceae</taxon>
        <taxon>Leucocoprinus</taxon>
    </lineage>
</organism>
<keyword evidence="3" id="KW-1185">Reference proteome</keyword>
<comment type="caution">
    <text evidence="2">The sequence shown here is derived from an EMBL/GenBank/DDBJ whole genome shotgun (WGS) entry which is preliminary data.</text>
</comment>
<dbReference type="OrthoDB" id="2564904at2759"/>
<accession>A0A8H5FQZ6</accession>
<dbReference type="AlphaFoldDB" id="A0A8H5FQZ6"/>
<name>A0A8H5FQZ6_9AGAR</name>
<evidence type="ECO:0000313" key="2">
    <source>
        <dbReference type="EMBL" id="KAF5345597.1"/>
    </source>
</evidence>
<protein>
    <recommendedName>
        <fullName evidence="4">Macrofage activating glycoprotein</fullName>
    </recommendedName>
</protein>
<gene>
    <name evidence="2" type="ORF">D9756_011040</name>
</gene>
<reference evidence="2 3" key="1">
    <citation type="journal article" date="2020" name="ISME J.">
        <title>Uncovering the hidden diversity of litter-decomposition mechanisms in mushroom-forming fungi.</title>
        <authorList>
            <person name="Floudas D."/>
            <person name="Bentzer J."/>
            <person name="Ahren D."/>
            <person name="Johansson T."/>
            <person name="Persson P."/>
            <person name="Tunlid A."/>
        </authorList>
    </citation>
    <scope>NUCLEOTIDE SEQUENCE [LARGE SCALE GENOMIC DNA]</scope>
    <source>
        <strain evidence="2 3">CBS 146.42</strain>
    </source>
</reference>
<proteinExistence type="predicted"/>